<accession>A0A8X6VEE6</accession>
<evidence type="ECO:0000313" key="2">
    <source>
        <dbReference type="Proteomes" id="UP000887159"/>
    </source>
</evidence>
<dbReference type="AlphaFoldDB" id="A0A8X6VEE6"/>
<dbReference type="EMBL" id="BMAU01021244">
    <property type="protein sequence ID" value="GFY04389.1"/>
    <property type="molecule type" value="Genomic_DNA"/>
</dbReference>
<dbReference type="Proteomes" id="UP000887159">
    <property type="component" value="Unassembled WGS sequence"/>
</dbReference>
<sequence>MLEFIRSQFLHITGLSEGHFPRYLCSWLDNFYKAAGVPPLIFLLTPEKKPAFISNLISIPDHQKNYRFKVQGRVHHKPLVISHWPAHKSLDTTLGLISVLLVWS</sequence>
<protein>
    <submittedName>
        <fullName evidence="1">Uncharacterized protein</fullName>
    </submittedName>
</protein>
<gene>
    <name evidence="1" type="ORF">TNCV_4414771</name>
</gene>
<comment type="caution">
    <text evidence="1">The sequence shown here is derived from an EMBL/GenBank/DDBJ whole genome shotgun (WGS) entry which is preliminary data.</text>
</comment>
<evidence type="ECO:0000313" key="1">
    <source>
        <dbReference type="EMBL" id="GFY04389.1"/>
    </source>
</evidence>
<keyword evidence="2" id="KW-1185">Reference proteome</keyword>
<proteinExistence type="predicted"/>
<name>A0A8X6VEE6_TRICX</name>
<reference evidence="1" key="1">
    <citation type="submission" date="2020-08" db="EMBL/GenBank/DDBJ databases">
        <title>Multicomponent nature underlies the extraordinary mechanical properties of spider dragline silk.</title>
        <authorList>
            <person name="Kono N."/>
            <person name="Nakamura H."/>
            <person name="Mori M."/>
            <person name="Yoshida Y."/>
            <person name="Ohtoshi R."/>
            <person name="Malay A.D."/>
            <person name="Moran D.A.P."/>
            <person name="Tomita M."/>
            <person name="Numata K."/>
            <person name="Arakawa K."/>
        </authorList>
    </citation>
    <scope>NUCLEOTIDE SEQUENCE</scope>
</reference>
<organism evidence="1 2">
    <name type="scientific">Trichonephila clavipes</name>
    <name type="common">Golden silk orbweaver</name>
    <name type="synonym">Nephila clavipes</name>
    <dbReference type="NCBI Taxonomy" id="2585209"/>
    <lineage>
        <taxon>Eukaryota</taxon>
        <taxon>Metazoa</taxon>
        <taxon>Ecdysozoa</taxon>
        <taxon>Arthropoda</taxon>
        <taxon>Chelicerata</taxon>
        <taxon>Arachnida</taxon>
        <taxon>Araneae</taxon>
        <taxon>Araneomorphae</taxon>
        <taxon>Entelegynae</taxon>
        <taxon>Araneoidea</taxon>
        <taxon>Nephilidae</taxon>
        <taxon>Trichonephila</taxon>
    </lineage>
</organism>